<feature type="chain" id="PRO_5040754452" evidence="1">
    <location>
        <begin position="21"/>
        <end position="172"/>
    </location>
</feature>
<proteinExistence type="predicted"/>
<dbReference type="AlphaFoldDB" id="A0A9W6K1F1"/>
<organism evidence="2 3">
    <name type="scientific">Ancylobacter defluvii</name>
    <dbReference type="NCBI Taxonomy" id="1282440"/>
    <lineage>
        <taxon>Bacteria</taxon>
        <taxon>Pseudomonadati</taxon>
        <taxon>Pseudomonadota</taxon>
        <taxon>Alphaproteobacteria</taxon>
        <taxon>Hyphomicrobiales</taxon>
        <taxon>Xanthobacteraceae</taxon>
        <taxon>Ancylobacter</taxon>
    </lineage>
</organism>
<name>A0A9W6K1F1_9HYPH</name>
<dbReference type="EMBL" id="BSFM01000017">
    <property type="protein sequence ID" value="GLK85729.1"/>
    <property type="molecule type" value="Genomic_DNA"/>
</dbReference>
<evidence type="ECO:0000313" key="3">
    <source>
        <dbReference type="Proteomes" id="UP001143330"/>
    </source>
</evidence>
<sequence>MRRVFVLTAVLITLCGAATADPLGGKLADFATDFNKSAKALKNPTRVAKANCSAAVRASCTFVVTDNIRLDAVSMDDKKTLGAITIHMNGTPRDVPVYFRTIDVLMKMYAGRSSDDERRVVLGQLVQQIANSRTPKVTLDGLDVSVLLIPGVSSITEVGRGDIGLDTTAEPL</sequence>
<gene>
    <name evidence="2" type="ORF">GCM10017653_37990</name>
</gene>
<accession>A0A9W6K1F1</accession>
<keyword evidence="1" id="KW-0732">Signal</keyword>
<dbReference type="Proteomes" id="UP001143330">
    <property type="component" value="Unassembled WGS sequence"/>
</dbReference>
<evidence type="ECO:0000256" key="1">
    <source>
        <dbReference type="SAM" id="SignalP"/>
    </source>
</evidence>
<evidence type="ECO:0000313" key="2">
    <source>
        <dbReference type="EMBL" id="GLK85729.1"/>
    </source>
</evidence>
<reference evidence="2" key="2">
    <citation type="submission" date="2023-01" db="EMBL/GenBank/DDBJ databases">
        <authorList>
            <person name="Sun Q."/>
            <person name="Evtushenko L."/>
        </authorList>
    </citation>
    <scope>NUCLEOTIDE SEQUENCE</scope>
    <source>
        <strain evidence="2">VKM B-2789</strain>
    </source>
</reference>
<feature type="signal peptide" evidence="1">
    <location>
        <begin position="1"/>
        <end position="20"/>
    </location>
</feature>
<comment type="caution">
    <text evidence="2">The sequence shown here is derived from an EMBL/GenBank/DDBJ whole genome shotgun (WGS) entry which is preliminary data.</text>
</comment>
<reference evidence="2" key="1">
    <citation type="journal article" date="2014" name="Int. J. Syst. Evol. Microbiol.">
        <title>Complete genome sequence of Corynebacterium casei LMG S-19264T (=DSM 44701T), isolated from a smear-ripened cheese.</title>
        <authorList>
            <consortium name="US DOE Joint Genome Institute (JGI-PGF)"/>
            <person name="Walter F."/>
            <person name="Albersmeier A."/>
            <person name="Kalinowski J."/>
            <person name="Ruckert C."/>
        </authorList>
    </citation>
    <scope>NUCLEOTIDE SEQUENCE</scope>
    <source>
        <strain evidence="2">VKM B-2789</strain>
    </source>
</reference>
<dbReference type="RefSeq" id="WP_213359464.1">
    <property type="nucleotide sequence ID" value="NZ_BSFM01000017.1"/>
</dbReference>
<keyword evidence="3" id="KW-1185">Reference proteome</keyword>
<protein>
    <submittedName>
        <fullName evidence="2">Uncharacterized protein</fullName>
    </submittedName>
</protein>